<dbReference type="CDD" id="cd06550">
    <property type="entry name" value="TM_ABC_iron-siderophores_like"/>
    <property type="match status" value="1"/>
</dbReference>
<dbReference type="InterPro" id="IPR037294">
    <property type="entry name" value="ABC_BtuC-like"/>
</dbReference>
<comment type="similarity">
    <text evidence="2">Belongs to the binding-protein-dependent transport system permease family. FecCD subfamily.</text>
</comment>
<dbReference type="Proteomes" id="UP000324575">
    <property type="component" value="Unassembled WGS sequence"/>
</dbReference>
<dbReference type="PANTHER" id="PTHR30472:SF70">
    <property type="entry name" value="MOLYBDATE IMPORT SYSTEM PERMEASE PROTEIN MOLB"/>
    <property type="match status" value="1"/>
</dbReference>
<evidence type="ECO:0000313" key="9">
    <source>
        <dbReference type="EMBL" id="KAA6301758.1"/>
    </source>
</evidence>
<evidence type="ECO:0000256" key="1">
    <source>
        <dbReference type="ARBA" id="ARBA00004651"/>
    </source>
</evidence>
<dbReference type="FunFam" id="1.10.3470.10:FF:000001">
    <property type="entry name" value="Vitamin B12 ABC transporter permease BtuC"/>
    <property type="match status" value="1"/>
</dbReference>
<comment type="caution">
    <text evidence="9">The sequence shown here is derived from an EMBL/GenBank/DDBJ whole genome shotgun (WGS) entry which is preliminary data.</text>
</comment>
<evidence type="ECO:0000313" key="10">
    <source>
        <dbReference type="Proteomes" id="UP000324575"/>
    </source>
</evidence>
<feature type="transmembrane region" description="Helical" evidence="8">
    <location>
        <begin position="64"/>
        <end position="82"/>
    </location>
</feature>
<keyword evidence="3" id="KW-0813">Transport</keyword>
<feature type="transmembrane region" description="Helical" evidence="8">
    <location>
        <begin position="147"/>
        <end position="167"/>
    </location>
</feature>
<comment type="subcellular location">
    <subcellularLocation>
        <location evidence="1">Cell membrane</location>
        <topology evidence="1">Multi-pass membrane protein</topology>
    </subcellularLocation>
</comment>
<evidence type="ECO:0000256" key="5">
    <source>
        <dbReference type="ARBA" id="ARBA00022692"/>
    </source>
</evidence>
<dbReference type="SUPFAM" id="SSF81345">
    <property type="entry name" value="ABC transporter involved in vitamin B12 uptake, BtuC"/>
    <property type="match status" value="1"/>
</dbReference>
<evidence type="ECO:0000256" key="4">
    <source>
        <dbReference type="ARBA" id="ARBA00022475"/>
    </source>
</evidence>
<protein>
    <submittedName>
        <fullName evidence="9">Iron complex transport system permease protein</fullName>
    </submittedName>
</protein>
<feature type="transmembrane region" description="Helical" evidence="8">
    <location>
        <begin position="123"/>
        <end position="141"/>
    </location>
</feature>
<dbReference type="InterPro" id="IPR000522">
    <property type="entry name" value="ABC_transptr_permease_BtuC"/>
</dbReference>
<keyword evidence="5 8" id="KW-0812">Transmembrane</keyword>
<name>A0A5M8P046_9BACT</name>
<evidence type="ECO:0000256" key="6">
    <source>
        <dbReference type="ARBA" id="ARBA00022989"/>
    </source>
</evidence>
<evidence type="ECO:0000256" key="2">
    <source>
        <dbReference type="ARBA" id="ARBA00007935"/>
    </source>
</evidence>
<gene>
    <name evidence="9" type="ORF">EZS26_002067</name>
</gene>
<feature type="transmembrane region" description="Helical" evidence="8">
    <location>
        <begin position="279"/>
        <end position="297"/>
    </location>
</feature>
<dbReference type="GO" id="GO:0033214">
    <property type="term" value="P:siderophore-iron import into cell"/>
    <property type="evidence" value="ECO:0007669"/>
    <property type="project" value="TreeGrafter"/>
</dbReference>
<dbReference type="Pfam" id="PF01032">
    <property type="entry name" value="FecCD"/>
    <property type="match status" value="1"/>
</dbReference>
<dbReference type="GO" id="GO:0022857">
    <property type="term" value="F:transmembrane transporter activity"/>
    <property type="evidence" value="ECO:0007669"/>
    <property type="project" value="InterPro"/>
</dbReference>
<feature type="transmembrane region" description="Helical" evidence="8">
    <location>
        <begin position="94"/>
        <end position="116"/>
    </location>
</feature>
<feature type="transmembrane region" description="Helical" evidence="8">
    <location>
        <begin position="7"/>
        <end position="26"/>
    </location>
</feature>
<organism evidence="9 10">
    <name type="scientific">Candidatus Ordinivivax streblomastigis</name>
    <dbReference type="NCBI Taxonomy" id="2540710"/>
    <lineage>
        <taxon>Bacteria</taxon>
        <taxon>Pseudomonadati</taxon>
        <taxon>Bacteroidota</taxon>
        <taxon>Bacteroidia</taxon>
        <taxon>Bacteroidales</taxon>
        <taxon>Candidatus Ordinivivax</taxon>
    </lineage>
</organism>
<evidence type="ECO:0000256" key="8">
    <source>
        <dbReference type="SAM" id="Phobius"/>
    </source>
</evidence>
<sequence>MKRYTTDALWLIALFVLLVLVTLVSFSLGRYPIAVSELLDYLFTGSFADENIPILISQVRMPRIIGAILAGGGLAISGAAYQGLFRNPMVSPDLLGVSSGAGFGAALAIILSMGILGIQMMAFVTGVGAVLFTLFVSRIIGQNHDKILMLVLSGMVVGSLFSALLSLMKYIADSESKLPDITFWLMGSLAEVSLKELTVVAPVVLLALIPLLLTSWKLNVLSFGDGEASTMGVNTRQLRLTVIGCASLITASIVCITGLIGWVGLIIPHIARFMVGANHRILLPASFLLGASFMLIIDDLARTVSTLEIPLGIITSLIGAPLFLFLLKFSSKKVW</sequence>
<dbReference type="AlphaFoldDB" id="A0A5M8P046"/>
<keyword evidence="6 8" id="KW-1133">Transmembrane helix</keyword>
<accession>A0A5M8P046</accession>
<evidence type="ECO:0000256" key="3">
    <source>
        <dbReference type="ARBA" id="ARBA00022448"/>
    </source>
</evidence>
<keyword evidence="4" id="KW-1003">Cell membrane</keyword>
<dbReference type="GO" id="GO:0005886">
    <property type="term" value="C:plasma membrane"/>
    <property type="evidence" value="ECO:0007669"/>
    <property type="project" value="UniProtKB-SubCell"/>
</dbReference>
<keyword evidence="7 8" id="KW-0472">Membrane</keyword>
<proteinExistence type="inferred from homology"/>
<dbReference type="Gene3D" id="1.10.3470.10">
    <property type="entry name" value="ABC transporter involved in vitamin B12 uptake, BtuC"/>
    <property type="match status" value="1"/>
</dbReference>
<feature type="transmembrane region" description="Helical" evidence="8">
    <location>
        <begin position="309"/>
        <end position="327"/>
    </location>
</feature>
<dbReference type="EMBL" id="SNRX01000014">
    <property type="protein sequence ID" value="KAA6301758.1"/>
    <property type="molecule type" value="Genomic_DNA"/>
</dbReference>
<dbReference type="PANTHER" id="PTHR30472">
    <property type="entry name" value="FERRIC ENTEROBACTIN TRANSPORT SYSTEM PERMEASE PROTEIN"/>
    <property type="match status" value="1"/>
</dbReference>
<feature type="transmembrane region" description="Helical" evidence="8">
    <location>
        <begin position="197"/>
        <end position="218"/>
    </location>
</feature>
<evidence type="ECO:0000256" key="7">
    <source>
        <dbReference type="ARBA" id="ARBA00023136"/>
    </source>
</evidence>
<feature type="transmembrane region" description="Helical" evidence="8">
    <location>
        <begin position="238"/>
        <end position="267"/>
    </location>
</feature>
<reference evidence="9 10" key="1">
    <citation type="submission" date="2019-03" db="EMBL/GenBank/DDBJ databases">
        <title>Single cell metagenomics reveals metabolic interactions within the superorganism composed of flagellate Streblomastix strix and complex community of Bacteroidetes bacteria on its surface.</title>
        <authorList>
            <person name="Treitli S.C."/>
            <person name="Kolisko M."/>
            <person name="Husnik F."/>
            <person name="Keeling P."/>
            <person name="Hampl V."/>
        </authorList>
    </citation>
    <scope>NUCLEOTIDE SEQUENCE [LARGE SCALE GENOMIC DNA]</scope>
    <source>
        <strain evidence="9">St1</strain>
    </source>
</reference>